<gene>
    <name evidence="8" type="ORF">PQO03_16855</name>
</gene>
<dbReference type="Pfam" id="PF02690">
    <property type="entry name" value="Na_Pi_cotrans"/>
    <property type="match status" value="2"/>
</dbReference>
<keyword evidence="9" id="KW-1185">Reference proteome</keyword>
<keyword evidence="2" id="KW-1003">Cell membrane</keyword>
<feature type="transmembrane region" description="Helical" evidence="6">
    <location>
        <begin position="82"/>
        <end position="100"/>
    </location>
</feature>
<feature type="transmembrane region" description="Helical" evidence="6">
    <location>
        <begin position="388"/>
        <end position="413"/>
    </location>
</feature>
<feature type="transmembrane region" description="Helical" evidence="6">
    <location>
        <begin position="161"/>
        <end position="182"/>
    </location>
</feature>
<protein>
    <submittedName>
        <fullName evidence="8">Na/Pi cotransporter family protein</fullName>
    </submittedName>
</protein>
<evidence type="ECO:0000256" key="3">
    <source>
        <dbReference type="ARBA" id="ARBA00022692"/>
    </source>
</evidence>
<keyword evidence="5 6" id="KW-0472">Membrane</keyword>
<dbReference type="NCBIfam" id="TIGR00704">
    <property type="entry name" value="NaPi_cotrn_rel"/>
    <property type="match status" value="1"/>
</dbReference>
<evidence type="ECO:0000313" key="9">
    <source>
        <dbReference type="Proteomes" id="UP001214250"/>
    </source>
</evidence>
<dbReference type="Proteomes" id="UP001214250">
    <property type="component" value="Chromosome 2"/>
</dbReference>
<dbReference type="InterPro" id="IPR038078">
    <property type="entry name" value="PhoU-like_sf"/>
</dbReference>
<dbReference type="Gene3D" id="1.20.58.220">
    <property type="entry name" value="Phosphate transport system protein phou homolog 2, domain 2"/>
    <property type="match status" value="1"/>
</dbReference>
<dbReference type="PANTHER" id="PTHR10010:SF46">
    <property type="entry name" value="SODIUM-DEPENDENT PHOSPHATE TRANSPORT PROTEIN 2B"/>
    <property type="match status" value="1"/>
</dbReference>
<dbReference type="InterPro" id="IPR003841">
    <property type="entry name" value="Na/Pi_transpt"/>
</dbReference>
<name>A0ABY7VW64_9BACT</name>
<feature type="transmembrane region" description="Helical" evidence="6">
    <location>
        <begin position="210"/>
        <end position="227"/>
    </location>
</feature>
<keyword evidence="3 6" id="KW-0812">Transmembrane</keyword>
<sequence length="645" mass="72142">MKKFLLLSTLLFSVTLSTFAQSEVNPSQVVQTEVKKLEDNTSKEINPKLESIESTEINDTKDLDVAKKAKLKQKYIKLDSKIIQKMIFSLLGGLGIFLLGMRFMSDGIQKVAGPSLKKCIKMVTNNRVLACVAGVFLTVLVQSSSVTTVMAVGFVNSGIMALQQAIGVILGANIGTTVTGWVIALKIGKWGLPILGIAAFTYLFNKKEKVKFISMAIMGVGMVFFGLELMKNGFKPMKELQEFEKAFSYFSASTYIGVLKCALVGCFLTVIVQSSSATLGITIALATTGVIPFETAAALVLGENIGTTITAFLASIGASVNAKRAAYFHIFFNLVGVFWITLIFSQYMDFITWFMGRFKDITDINASAIEIIDGKEVLTFPYMTAGIAMVHTIFNVANVLFFLPFTAVAANILNKIVKDKKVMGDKYLTNLDFQMYDSPFAAIEQSAHEIKKMEHKSDLMLIDLKNFIEGTGDSKKLSRNIFRVEDILDKVQTEVTDFLTDVMSQALNHDESEEAKRQLLLADEYESISDYIMTIVKHFKRLEDNDLSFNDMQKKEILELHEMISTFYKKIQNTEKNDQAIHSEASIRSEEITAEIRKYRSNHWERLSDERMDPLLSTTFTDVINSYRKIKTLILHVAETRAGIK</sequence>
<keyword evidence="4 6" id="KW-1133">Transmembrane helix</keyword>
<evidence type="ECO:0000256" key="2">
    <source>
        <dbReference type="ARBA" id="ARBA00022475"/>
    </source>
</evidence>
<organism evidence="8 9">
    <name type="scientific">Lentisphaera profundi</name>
    <dbReference type="NCBI Taxonomy" id="1658616"/>
    <lineage>
        <taxon>Bacteria</taxon>
        <taxon>Pseudomonadati</taxon>
        <taxon>Lentisphaerota</taxon>
        <taxon>Lentisphaeria</taxon>
        <taxon>Lentisphaerales</taxon>
        <taxon>Lentisphaeraceae</taxon>
        <taxon>Lentisphaera</taxon>
    </lineage>
</organism>
<evidence type="ECO:0000256" key="7">
    <source>
        <dbReference type="SAM" id="SignalP"/>
    </source>
</evidence>
<feature type="transmembrane region" description="Helical" evidence="6">
    <location>
        <begin position="326"/>
        <end position="348"/>
    </location>
</feature>
<feature type="transmembrane region" description="Helical" evidence="6">
    <location>
        <begin position="128"/>
        <end position="155"/>
    </location>
</feature>
<dbReference type="SUPFAM" id="SSF109755">
    <property type="entry name" value="PhoU-like"/>
    <property type="match status" value="1"/>
</dbReference>
<dbReference type="PANTHER" id="PTHR10010">
    <property type="entry name" value="SOLUTE CARRIER FAMILY 34 SODIUM PHOSPHATE , MEMBER 2-RELATED"/>
    <property type="match status" value="1"/>
</dbReference>
<dbReference type="InterPro" id="IPR004633">
    <property type="entry name" value="NaPi_cotrn-rel/YqeW-like"/>
</dbReference>
<evidence type="ECO:0000256" key="6">
    <source>
        <dbReference type="SAM" id="Phobius"/>
    </source>
</evidence>
<feature type="signal peptide" evidence="7">
    <location>
        <begin position="1"/>
        <end position="20"/>
    </location>
</feature>
<evidence type="ECO:0000256" key="1">
    <source>
        <dbReference type="ARBA" id="ARBA00004651"/>
    </source>
</evidence>
<dbReference type="EMBL" id="CP117812">
    <property type="protein sequence ID" value="WDE97499.1"/>
    <property type="molecule type" value="Genomic_DNA"/>
</dbReference>
<proteinExistence type="predicted"/>
<evidence type="ECO:0000313" key="8">
    <source>
        <dbReference type="EMBL" id="WDE97499.1"/>
    </source>
</evidence>
<evidence type="ECO:0000256" key="4">
    <source>
        <dbReference type="ARBA" id="ARBA00022989"/>
    </source>
</evidence>
<reference evidence="8 9" key="1">
    <citation type="submission" date="2023-02" db="EMBL/GenBank/DDBJ databases">
        <title>Genome sequence of Lentisphaera profundi SAORIC-696.</title>
        <authorList>
            <person name="Kim e."/>
            <person name="Cho J.-C."/>
            <person name="Choi A."/>
            <person name="Kang I."/>
        </authorList>
    </citation>
    <scope>NUCLEOTIDE SEQUENCE [LARGE SCALE GENOMIC DNA]</scope>
    <source>
        <strain evidence="8 9">SAORIC-696</strain>
    </source>
</reference>
<feature type="chain" id="PRO_5046919861" evidence="7">
    <location>
        <begin position="21"/>
        <end position="645"/>
    </location>
</feature>
<comment type="subcellular location">
    <subcellularLocation>
        <location evidence="1">Cell membrane</location>
        <topology evidence="1">Multi-pass membrane protein</topology>
    </subcellularLocation>
</comment>
<accession>A0ABY7VW64</accession>
<dbReference type="RefSeq" id="WP_274151921.1">
    <property type="nucleotide sequence ID" value="NZ_CP117812.1"/>
</dbReference>
<keyword evidence="7" id="KW-0732">Signal</keyword>
<evidence type="ECO:0000256" key="5">
    <source>
        <dbReference type="ARBA" id="ARBA00023136"/>
    </source>
</evidence>
<feature type="transmembrane region" description="Helical" evidence="6">
    <location>
        <begin position="247"/>
        <end position="271"/>
    </location>
</feature>
<dbReference type="NCBIfam" id="NF037997">
    <property type="entry name" value="Na_Pi_symport"/>
    <property type="match status" value="1"/>
</dbReference>
<feature type="transmembrane region" description="Helical" evidence="6">
    <location>
        <begin position="187"/>
        <end position="204"/>
    </location>
</feature>